<sequence length="119" mass="13924">MGFIPVILTLSAAIILFIMAVNNSLKSKKIQIQDFQFKMIEGLKEFDDSLKSNEAIKPDYISEIYQRVKKNLQEDDFEAFENKVRRPYQQIKLLKSQFNKLISKKPYSFVATLMGHKPY</sequence>
<dbReference type="OrthoDB" id="840017at2"/>
<protein>
    <recommendedName>
        <fullName evidence="4">LemA protein</fullName>
    </recommendedName>
</protein>
<organism evidence="2 3">
    <name type="scientific">Cecembia rubra</name>
    <dbReference type="NCBI Taxonomy" id="1485585"/>
    <lineage>
        <taxon>Bacteria</taxon>
        <taxon>Pseudomonadati</taxon>
        <taxon>Bacteroidota</taxon>
        <taxon>Cytophagia</taxon>
        <taxon>Cytophagales</taxon>
        <taxon>Cyclobacteriaceae</taxon>
        <taxon>Cecembia</taxon>
    </lineage>
</organism>
<dbReference type="EMBL" id="PYGF01000016">
    <property type="protein sequence ID" value="PSK99847.1"/>
    <property type="molecule type" value="Genomic_DNA"/>
</dbReference>
<name>A0A2P8DRK8_9BACT</name>
<keyword evidence="3" id="KW-1185">Reference proteome</keyword>
<dbReference type="Proteomes" id="UP000240708">
    <property type="component" value="Unassembled WGS sequence"/>
</dbReference>
<dbReference type="AlphaFoldDB" id="A0A2P8DRK8"/>
<feature type="transmembrane region" description="Helical" evidence="1">
    <location>
        <begin position="6"/>
        <end position="25"/>
    </location>
</feature>
<comment type="caution">
    <text evidence="2">The sequence shown here is derived from an EMBL/GenBank/DDBJ whole genome shotgun (WGS) entry which is preliminary data.</text>
</comment>
<proteinExistence type="predicted"/>
<reference evidence="2 3" key="1">
    <citation type="submission" date="2018-03" db="EMBL/GenBank/DDBJ databases">
        <title>Genomic Encyclopedia of Archaeal and Bacterial Type Strains, Phase II (KMG-II): from individual species to whole genera.</title>
        <authorList>
            <person name="Goeker M."/>
        </authorList>
    </citation>
    <scope>NUCLEOTIDE SEQUENCE [LARGE SCALE GENOMIC DNA]</scope>
    <source>
        <strain evidence="2 3">DSM 28057</strain>
    </source>
</reference>
<keyword evidence="1" id="KW-0812">Transmembrane</keyword>
<evidence type="ECO:0000313" key="3">
    <source>
        <dbReference type="Proteomes" id="UP000240708"/>
    </source>
</evidence>
<evidence type="ECO:0000313" key="2">
    <source>
        <dbReference type="EMBL" id="PSK99847.1"/>
    </source>
</evidence>
<evidence type="ECO:0008006" key="4">
    <source>
        <dbReference type="Google" id="ProtNLM"/>
    </source>
</evidence>
<accession>A0A2P8DRK8</accession>
<evidence type="ECO:0000256" key="1">
    <source>
        <dbReference type="SAM" id="Phobius"/>
    </source>
</evidence>
<gene>
    <name evidence="2" type="ORF">CLV48_11637</name>
</gene>
<keyword evidence="1" id="KW-1133">Transmembrane helix</keyword>
<keyword evidence="1" id="KW-0472">Membrane</keyword>